<keyword evidence="6 12" id="KW-0067">ATP-binding</keyword>
<keyword evidence="2" id="KW-0813">Transport</keyword>
<keyword evidence="7 9" id="KW-1133">Transmembrane helix</keyword>
<dbReference type="InterPro" id="IPR039421">
    <property type="entry name" value="Type_1_exporter"/>
</dbReference>
<dbReference type="InterPro" id="IPR017871">
    <property type="entry name" value="ABC_transporter-like_CS"/>
</dbReference>
<dbReference type="GO" id="GO:0005886">
    <property type="term" value="C:plasma membrane"/>
    <property type="evidence" value="ECO:0007669"/>
    <property type="project" value="UniProtKB-SubCell"/>
</dbReference>
<evidence type="ECO:0000256" key="4">
    <source>
        <dbReference type="ARBA" id="ARBA00022692"/>
    </source>
</evidence>
<evidence type="ECO:0000256" key="5">
    <source>
        <dbReference type="ARBA" id="ARBA00022741"/>
    </source>
</evidence>
<dbReference type="InterPro" id="IPR027417">
    <property type="entry name" value="P-loop_NTPase"/>
</dbReference>
<name>A0A413PY55_9FIRM</name>
<evidence type="ECO:0000259" key="10">
    <source>
        <dbReference type="PROSITE" id="PS50893"/>
    </source>
</evidence>
<feature type="transmembrane region" description="Helical" evidence="9">
    <location>
        <begin position="244"/>
        <end position="265"/>
    </location>
</feature>
<evidence type="ECO:0000256" key="3">
    <source>
        <dbReference type="ARBA" id="ARBA00022475"/>
    </source>
</evidence>
<feature type="transmembrane region" description="Helical" evidence="9">
    <location>
        <begin position="58"/>
        <end position="79"/>
    </location>
</feature>
<keyword evidence="8 9" id="KW-0472">Membrane</keyword>
<evidence type="ECO:0000313" key="13">
    <source>
        <dbReference type="Proteomes" id="UP000286561"/>
    </source>
</evidence>
<dbReference type="FunFam" id="3.40.50.300:FF:000221">
    <property type="entry name" value="Multidrug ABC transporter ATP-binding protein"/>
    <property type="match status" value="1"/>
</dbReference>
<dbReference type="SUPFAM" id="SSF52540">
    <property type="entry name" value="P-loop containing nucleoside triphosphate hydrolases"/>
    <property type="match status" value="1"/>
</dbReference>
<dbReference type="Gene3D" id="1.20.1560.10">
    <property type="entry name" value="ABC transporter type 1, transmembrane domain"/>
    <property type="match status" value="1"/>
</dbReference>
<dbReference type="PROSITE" id="PS50929">
    <property type="entry name" value="ABC_TM1F"/>
    <property type="match status" value="1"/>
</dbReference>
<keyword evidence="5" id="KW-0547">Nucleotide-binding</keyword>
<dbReference type="PANTHER" id="PTHR43394:SF1">
    <property type="entry name" value="ATP-BINDING CASSETTE SUB-FAMILY B MEMBER 10, MITOCHONDRIAL"/>
    <property type="match status" value="1"/>
</dbReference>
<evidence type="ECO:0000256" key="8">
    <source>
        <dbReference type="ARBA" id="ARBA00023136"/>
    </source>
</evidence>
<dbReference type="EMBL" id="QSEP01000034">
    <property type="protein sequence ID" value="RGZ83051.1"/>
    <property type="molecule type" value="Genomic_DNA"/>
</dbReference>
<reference evidence="12 13" key="1">
    <citation type="submission" date="2018-08" db="EMBL/GenBank/DDBJ databases">
        <title>A genome reference for cultivated species of the human gut microbiota.</title>
        <authorList>
            <person name="Zou Y."/>
            <person name="Xue W."/>
            <person name="Luo G."/>
        </authorList>
    </citation>
    <scope>NUCLEOTIDE SEQUENCE [LARGE SCALE GENOMIC DNA]</scope>
    <source>
        <strain evidence="12 13">AM48-23BH</strain>
    </source>
</reference>
<protein>
    <submittedName>
        <fullName evidence="12">ABC transporter ATP-binding protein</fullName>
    </submittedName>
</protein>
<dbReference type="Gene3D" id="3.40.50.300">
    <property type="entry name" value="P-loop containing nucleotide triphosphate hydrolases"/>
    <property type="match status" value="1"/>
</dbReference>
<evidence type="ECO:0000256" key="6">
    <source>
        <dbReference type="ARBA" id="ARBA00022840"/>
    </source>
</evidence>
<feature type="transmembrane region" description="Helical" evidence="9">
    <location>
        <begin position="163"/>
        <end position="182"/>
    </location>
</feature>
<gene>
    <name evidence="12" type="ORF">DW972_07205</name>
</gene>
<dbReference type="InterPro" id="IPR036640">
    <property type="entry name" value="ABC1_TM_sf"/>
</dbReference>
<comment type="caution">
    <text evidence="12">The sequence shown here is derived from an EMBL/GenBank/DDBJ whole genome shotgun (WGS) entry which is preliminary data.</text>
</comment>
<proteinExistence type="predicted"/>
<dbReference type="Pfam" id="PF00005">
    <property type="entry name" value="ABC_tran"/>
    <property type="match status" value="1"/>
</dbReference>
<keyword evidence="4 9" id="KW-0812">Transmembrane</keyword>
<dbReference type="Proteomes" id="UP000286561">
    <property type="component" value="Unassembled WGS sequence"/>
</dbReference>
<organism evidence="12 13">
    <name type="scientific">Anaerobutyricum hallii</name>
    <dbReference type="NCBI Taxonomy" id="39488"/>
    <lineage>
        <taxon>Bacteria</taxon>
        <taxon>Bacillati</taxon>
        <taxon>Bacillota</taxon>
        <taxon>Clostridia</taxon>
        <taxon>Lachnospirales</taxon>
        <taxon>Lachnospiraceae</taxon>
        <taxon>Anaerobutyricum</taxon>
    </lineage>
</organism>
<dbReference type="Pfam" id="PF00664">
    <property type="entry name" value="ABC_membrane"/>
    <property type="match status" value="1"/>
</dbReference>
<evidence type="ECO:0000259" key="11">
    <source>
        <dbReference type="PROSITE" id="PS50929"/>
    </source>
</evidence>
<dbReference type="AlphaFoldDB" id="A0A413PY55"/>
<feature type="transmembrane region" description="Helical" evidence="9">
    <location>
        <begin position="139"/>
        <end position="157"/>
    </location>
</feature>
<dbReference type="SUPFAM" id="SSF90123">
    <property type="entry name" value="ABC transporter transmembrane region"/>
    <property type="match status" value="1"/>
</dbReference>
<dbReference type="InterPro" id="IPR003439">
    <property type="entry name" value="ABC_transporter-like_ATP-bd"/>
</dbReference>
<dbReference type="GO" id="GO:0016887">
    <property type="term" value="F:ATP hydrolysis activity"/>
    <property type="evidence" value="ECO:0007669"/>
    <property type="project" value="InterPro"/>
</dbReference>
<keyword evidence="3" id="KW-1003">Cell membrane</keyword>
<feature type="domain" description="ABC transmembrane type-1" evidence="11">
    <location>
        <begin position="22"/>
        <end position="304"/>
    </location>
</feature>
<dbReference type="CDD" id="cd18548">
    <property type="entry name" value="ABC_6TM_Tm287_like"/>
    <property type="match status" value="1"/>
</dbReference>
<feature type="domain" description="ABC transporter" evidence="10">
    <location>
        <begin position="339"/>
        <end position="574"/>
    </location>
</feature>
<evidence type="ECO:0000256" key="2">
    <source>
        <dbReference type="ARBA" id="ARBA00022448"/>
    </source>
</evidence>
<dbReference type="SMART" id="SM00382">
    <property type="entry name" value="AAA"/>
    <property type="match status" value="1"/>
</dbReference>
<dbReference type="PANTHER" id="PTHR43394">
    <property type="entry name" value="ATP-DEPENDENT PERMEASE MDL1, MITOCHONDRIAL"/>
    <property type="match status" value="1"/>
</dbReference>
<dbReference type="PROSITE" id="PS00211">
    <property type="entry name" value="ABC_TRANSPORTER_1"/>
    <property type="match status" value="1"/>
</dbReference>
<evidence type="ECO:0000256" key="9">
    <source>
        <dbReference type="SAM" id="Phobius"/>
    </source>
</evidence>
<dbReference type="PROSITE" id="PS50893">
    <property type="entry name" value="ABC_TRANSPORTER_2"/>
    <property type="match status" value="1"/>
</dbReference>
<accession>A0A413PY55</accession>
<evidence type="ECO:0000256" key="7">
    <source>
        <dbReference type="ARBA" id="ARBA00022989"/>
    </source>
</evidence>
<dbReference type="GO" id="GO:0005524">
    <property type="term" value="F:ATP binding"/>
    <property type="evidence" value="ECO:0007669"/>
    <property type="project" value="UniProtKB-KW"/>
</dbReference>
<dbReference type="GO" id="GO:0015421">
    <property type="term" value="F:ABC-type oligopeptide transporter activity"/>
    <property type="evidence" value="ECO:0007669"/>
    <property type="project" value="TreeGrafter"/>
</dbReference>
<dbReference type="InterPro" id="IPR003593">
    <property type="entry name" value="AAA+_ATPase"/>
</dbReference>
<comment type="subcellular location">
    <subcellularLocation>
        <location evidence="1">Cell membrane</location>
        <topology evidence="1">Multi-pass membrane protein</topology>
    </subcellularLocation>
</comment>
<feature type="transmembrane region" description="Helical" evidence="9">
    <location>
        <begin position="21"/>
        <end position="46"/>
    </location>
</feature>
<sequence>MKKKDFMKKLLYFMKDYKKESVLAPLFKMLEAFFELFVPLVVASIIDDGIVPKDSGHIIRMCLLLLVLAAVGLTCSITAQYFAAKSAVGAATGIRYELFTHIQTLGYEEMDMVGTSTLITRMTSDINQVQNGINLVLRLFLRSPFIVFGAMIMAFTIDVKAAMIFVVAIILLSIVVFGVMFITKPLYKKVQSGLDTILGTTRENLTGVRVIRAFHQEQAEYNKFLAENEELTSLQKFAGKISGLTNPLTFIIINFAILVLIHTGAVRVSLGTLSQGQVVALYNYMSQILVELIKLANLIISVTKAMACFNRIQDVFHIESSMKEGTKTVAAAGNTTPAVEFKNVSFTYAGGGDHAVENISFKAMPGQTIGIIGGTGSGKSTLVNLIPRFYDVSEGEVDIAGKNIQDYTYGSLRNTISVVPQKAQLFAGTIRDNLTFGCPDATEEQIEEALAISQAKEFVDTKEGRLDAKIEQGGKNLSGGQRQRLTLARALVPQSDILIMDDSASALDYATDARLRKAIQDMKRKPTVFIVSQRTSSIQNADMILVLDDGKIAGQGTHEQLLKSCNIYREIYETQFKKEEA</sequence>
<evidence type="ECO:0000313" key="12">
    <source>
        <dbReference type="EMBL" id="RGZ83051.1"/>
    </source>
</evidence>
<dbReference type="InterPro" id="IPR011527">
    <property type="entry name" value="ABC1_TM_dom"/>
</dbReference>
<evidence type="ECO:0000256" key="1">
    <source>
        <dbReference type="ARBA" id="ARBA00004651"/>
    </source>
</evidence>